<feature type="transmembrane region" description="Helical" evidence="1">
    <location>
        <begin position="21"/>
        <end position="40"/>
    </location>
</feature>
<evidence type="ECO:0000313" key="2">
    <source>
        <dbReference type="EMBL" id="MPC20716.1"/>
    </source>
</evidence>
<evidence type="ECO:0000256" key="1">
    <source>
        <dbReference type="SAM" id="Phobius"/>
    </source>
</evidence>
<dbReference type="Proteomes" id="UP000324222">
    <property type="component" value="Unassembled WGS sequence"/>
</dbReference>
<keyword evidence="3" id="KW-1185">Reference proteome</keyword>
<keyword evidence="1" id="KW-0812">Transmembrane</keyword>
<sequence>MNMKTCHGTEGDSYRVIVRGIVWYLTPSVLRHMFTLIIVYD</sequence>
<dbReference type="AlphaFoldDB" id="A0A5B7DHX2"/>
<name>A0A5B7DHX2_PORTR</name>
<reference evidence="2 3" key="1">
    <citation type="submission" date="2019-05" db="EMBL/GenBank/DDBJ databases">
        <title>Another draft genome of Portunus trituberculatus and its Hox gene families provides insights of decapod evolution.</title>
        <authorList>
            <person name="Jeong J.-H."/>
            <person name="Song I."/>
            <person name="Kim S."/>
            <person name="Choi T."/>
            <person name="Kim D."/>
            <person name="Ryu S."/>
            <person name="Kim W."/>
        </authorList>
    </citation>
    <scope>NUCLEOTIDE SEQUENCE [LARGE SCALE GENOMIC DNA]</scope>
    <source>
        <tissue evidence="2">Muscle</tissue>
    </source>
</reference>
<dbReference type="EMBL" id="VSRR010000902">
    <property type="protein sequence ID" value="MPC20716.1"/>
    <property type="molecule type" value="Genomic_DNA"/>
</dbReference>
<gene>
    <name evidence="2" type="ORF">E2C01_013670</name>
</gene>
<protein>
    <submittedName>
        <fullName evidence="2">Uncharacterized protein</fullName>
    </submittedName>
</protein>
<accession>A0A5B7DHX2</accession>
<comment type="caution">
    <text evidence="2">The sequence shown here is derived from an EMBL/GenBank/DDBJ whole genome shotgun (WGS) entry which is preliminary data.</text>
</comment>
<keyword evidence="1" id="KW-1133">Transmembrane helix</keyword>
<keyword evidence="1" id="KW-0472">Membrane</keyword>
<organism evidence="2 3">
    <name type="scientific">Portunus trituberculatus</name>
    <name type="common">Swimming crab</name>
    <name type="synonym">Neptunus trituberculatus</name>
    <dbReference type="NCBI Taxonomy" id="210409"/>
    <lineage>
        <taxon>Eukaryota</taxon>
        <taxon>Metazoa</taxon>
        <taxon>Ecdysozoa</taxon>
        <taxon>Arthropoda</taxon>
        <taxon>Crustacea</taxon>
        <taxon>Multicrustacea</taxon>
        <taxon>Malacostraca</taxon>
        <taxon>Eumalacostraca</taxon>
        <taxon>Eucarida</taxon>
        <taxon>Decapoda</taxon>
        <taxon>Pleocyemata</taxon>
        <taxon>Brachyura</taxon>
        <taxon>Eubrachyura</taxon>
        <taxon>Portunoidea</taxon>
        <taxon>Portunidae</taxon>
        <taxon>Portuninae</taxon>
        <taxon>Portunus</taxon>
    </lineage>
</organism>
<proteinExistence type="predicted"/>
<evidence type="ECO:0000313" key="3">
    <source>
        <dbReference type="Proteomes" id="UP000324222"/>
    </source>
</evidence>